<keyword evidence="10" id="KW-1185">Reference proteome</keyword>
<comment type="caution">
    <text evidence="9">The sequence shown here is derived from an EMBL/GenBank/DDBJ whole genome shotgun (WGS) entry which is preliminary data.</text>
</comment>
<feature type="transmembrane region" description="Helical" evidence="7">
    <location>
        <begin position="423"/>
        <end position="443"/>
    </location>
</feature>
<feature type="compositionally biased region" description="Basic and acidic residues" evidence="6">
    <location>
        <begin position="9"/>
        <end position="18"/>
    </location>
</feature>
<dbReference type="FunFam" id="1.20.1740.10:FF:000039">
    <property type="entry name" value="Neutral amino acid transporter (Eurofung)"/>
    <property type="match status" value="1"/>
</dbReference>
<evidence type="ECO:0000259" key="8">
    <source>
        <dbReference type="Pfam" id="PF01490"/>
    </source>
</evidence>
<reference evidence="9 10" key="1">
    <citation type="submission" date="2016-04" db="EMBL/GenBank/DDBJ databases">
        <title>Draft genome of Fonsecaea erecta CBS 125763.</title>
        <authorList>
            <person name="Weiss V.A."/>
            <person name="Vicente V.A."/>
            <person name="Raittz R.T."/>
            <person name="Moreno L.F."/>
            <person name="De Souza E.M."/>
            <person name="Pedrosa F.O."/>
            <person name="Steffens M.B."/>
            <person name="Faoro H."/>
            <person name="Tadra-Sfeir M.Z."/>
            <person name="Najafzadeh M.J."/>
            <person name="Felipe M.S."/>
            <person name="Teixeira M."/>
            <person name="Sun J."/>
            <person name="Xi L."/>
            <person name="Gomes R."/>
            <person name="De Azevedo C.M."/>
            <person name="Salgado C.G."/>
            <person name="Da Silva M.B."/>
            <person name="Nascimento M.F."/>
            <person name="Queiroz-Telles F."/>
            <person name="Attili D.S."/>
            <person name="Gorbushina A."/>
        </authorList>
    </citation>
    <scope>NUCLEOTIDE SEQUENCE [LARGE SCALE GENOMIC DNA]</scope>
    <source>
        <strain evidence="9 10">CBS 125763</strain>
    </source>
</reference>
<evidence type="ECO:0000256" key="3">
    <source>
        <dbReference type="ARBA" id="ARBA00022692"/>
    </source>
</evidence>
<evidence type="ECO:0000256" key="7">
    <source>
        <dbReference type="SAM" id="Phobius"/>
    </source>
</evidence>
<feature type="region of interest" description="Disordered" evidence="6">
    <location>
        <begin position="1"/>
        <end position="22"/>
    </location>
</feature>
<feature type="transmembrane region" description="Helical" evidence="7">
    <location>
        <begin position="273"/>
        <end position="295"/>
    </location>
</feature>
<protein>
    <recommendedName>
        <fullName evidence="8">Amino acid transporter transmembrane domain-containing protein</fullName>
    </recommendedName>
</protein>
<dbReference type="GO" id="GO:0016020">
    <property type="term" value="C:membrane"/>
    <property type="evidence" value="ECO:0007669"/>
    <property type="project" value="UniProtKB-SubCell"/>
</dbReference>
<sequence>MTDSVNKMPEPEIGEHQSADSIQDQYGEKTAGTVDDLETFKVADGAVNFRSVEWKRAAVIFLKIQFSTGVLSLPVAVNALGAVGGALSIIAWGALNFYTAIILGNFRKNHPACYSLADMANVVGGATARELTDALFIVAWVLCAGAGILGVSIALNALSTHGACSVWFGFVGMIITVATASLRRLSKIGWLSWVGMISIFVAVFIVVVGVTTLDRPAAAPKEGDYELGFKAVAYPTFVAGITASATIFVSSAGASGFLPVIAEMRRPKEYKKALIWASVFLNACYLTFSLVVYAYCGQWVASPSLGSAGPTIKKVAYGVGIIGLSVSACLFLHLAAKNLFVRILRDSRHLQTNSVVHWSVWFGCTISLGSIAFILAEAVPIFNYLIALEGSVCFAPMAIILPGWFWLYDNKSFLTGTIFQRSAYVAHVVLVLIGGLMLVGGTYGTVVQIKDAYAAGIIGSAFSCADNSGSV</sequence>
<feature type="transmembrane region" description="Helical" evidence="7">
    <location>
        <begin position="233"/>
        <end position="261"/>
    </location>
</feature>
<evidence type="ECO:0000256" key="6">
    <source>
        <dbReference type="SAM" id="MobiDB-lite"/>
    </source>
</evidence>
<dbReference type="GeneID" id="30010432"/>
<dbReference type="AlphaFoldDB" id="A0A178ZGP2"/>
<gene>
    <name evidence="9" type="ORF">AYL99_06264</name>
</gene>
<evidence type="ECO:0000313" key="9">
    <source>
        <dbReference type="EMBL" id="OAP58967.1"/>
    </source>
</evidence>
<accession>A0A178ZGP2</accession>
<evidence type="ECO:0000256" key="5">
    <source>
        <dbReference type="ARBA" id="ARBA00023136"/>
    </source>
</evidence>
<dbReference type="PANTHER" id="PTHR22950">
    <property type="entry name" value="AMINO ACID TRANSPORTER"/>
    <property type="match status" value="1"/>
</dbReference>
<evidence type="ECO:0000256" key="4">
    <source>
        <dbReference type="ARBA" id="ARBA00022989"/>
    </source>
</evidence>
<dbReference type="PANTHER" id="PTHR22950:SF697">
    <property type="entry name" value="AMINO ACID TRANSPORTER (EUROFUNG)"/>
    <property type="match status" value="1"/>
</dbReference>
<dbReference type="InterPro" id="IPR013057">
    <property type="entry name" value="AA_transpt_TM"/>
</dbReference>
<dbReference type="Pfam" id="PF01490">
    <property type="entry name" value="Aa_trans"/>
    <property type="match status" value="1"/>
</dbReference>
<evidence type="ECO:0000256" key="1">
    <source>
        <dbReference type="ARBA" id="ARBA00004141"/>
    </source>
</evidence>
<dbReference type="OrthoDB" id="40134at2759"/>
<feature type="transmembrane region" description="Helical" evidence="7">
    <location>
        <begin position="57"/>
        <end position="77"/>
    </location>
</feature>
<keyword evidence="3 7" id="KW-0812">Transmembrane</keyword>
<keyword evidence="4 7" id="KW-1133">Transmembrane helix</keyword>
<feature type="transmembrane region" description="Helical" evidence="7">
    <location>
        <begin position="190"/>
        <end position="213"/>
    </location>
</feature>
<feature type="transmembrane region" description="Helical" evidence="7">
    <location>
        <begin position="83"/>
        <end position="106"/>
    </location>
</feature>
<dbReference type="STRING" id="1367422.A0A178ZGP2"/>
<dbReference type="EMBL" id="LVYI01000005">
    <property type="protein sequence ID" value="OAP58967.1"/>
    <property type="molecule type" value="Genomic_DNA"/>
</dbReference>
<comment type="subcellular location">
    <subcellularLocation>
        <location evidence="1">Membrane</location>
        <topology evidence="1">Multi-pass membrane protein</topology>
    </subcellularLocation>
</comment>
<feature type="transmembrane region" description="Helical" evidence="7">
    <location>
        <begin position="355"/>
        <end position="375"/>
    </location>
</feature>
<organism evidence="9 10">
    <name type="scientific">Fonsecaea erecta</name>
    <dbReference type="NCBI Taxonomy" id="1367422"/>
    <lineage>
        <taxon>Eukaryota</taxon>
        <taxon>Fungi</taxon>
        <taxon>Dikarya</taxon>
        <taxon>Ascomycota</taxon>
        <taxon>Pezizomycotina</taxon>
        <taxon>Eurotiomycetes</taxon>
        <taxon>Chaetothyriomycetidae</taxon>
        <taxon>Chaetothyriales</taxon>
        <taxon>Herpotrichiellaceae</taxon>
        <taxon>Fonsecaea</taxon>
    </lineage>
</organism>
<evidence type="ECO:0000313" key="10">
    <source>
        <dbReference type="Proteomes" id="UP000078343"/>
    </source>
</evidence>
<evidence type="ECO:0000256" key="2">
    <source>
        <dbReference type="ARBA" id="ARBA00008066"/>
    </source>
</evidence>
<dbReference type="RefSeq" id="XP_018692334.1">
    <property type="nucleotide sequence ID" value="XM_018837774.1"/>
</dbReference>
<name>A0A178ZGP2_9EURO</name>
<comment type="similarity">
    <text evidence="2">Belongs to the amino acid/polyamine transporter 2 family.</text>
</comment>
<feature type="transmembrane region" description="Helical" evidence="7">
    <location>
        <begin position="160"/>
        <end position="178"/>
    </location>
</feature>
<proteinExistence type="inferred from homology"/>
<keyword evidence="5 7" id="KW-0472">Membrane</keyword>
<dbReference type="Proteomes" id="UP000078343">
    <property type="component" value="Unassembled WGS sequence"/>
</dbReference>
<feature type="transmembrane region" description="Helical" evidence="7">
    <location>
        <begin position="381"/>
        <end position="407"/>
    </location>
</feature>
<feature type="transmembrane region" description="Helical" evidence="7">
    <location>
        <begin position="134"/>
        <end position="154"/>
    </location>
</feature>
<feature type="domain" description="Amino acid transporter transmembrane" evidence="8">
    <location>
        <begin position="53"/>
        <end position="446"/>
    </location>
</feature>
<feature type="transmembrane region" description="Helical" evidence="7">
    <location>
        <begin position="315"/>
        <end position="334"/>
    </location>
</feature>
<dbReference type="GO" id="GO:0015179">
    <property type="term" value="F:L-amino acid transmembrane transporter activity"/>
    <property type="evidence" value="ECO:0007669"/>
    <property type="project" value="TreeGrafter"/>
</dbReference>